<feature type="domain" description="Solute-binding protein family 5" evidence="5">
    <location>
        <begin position="299"/>
        <end position="593"/>
    </location>
</feature>
<keyword evidence="2" id="KW-0813">Transport</keyword>
<dbReference type="Gene3D" id="3.10.105.10">
    <property type="entry name" value="Dipeptide-binding Protein, Domain 3"/>
    <property type="match status" value="2"/>
</dbReference>
<comment type="similarity">
    <text evidence="1">Belongs to the bacterial solute-binding protein 5 family.</text>
</comment>
<evidence type="ECO:0000256" key="4">
    <source>
        <dbReference type="SAM" id="Phobius"/>
    </source>
</evidence>
<dbReference type="SUPFAM" id="SSF53850">
    <property type="entry name" value="Periplasmic binding protein-like II"/>
    <property type="match status" value="2"/>
</dbReference>
<evidence type="ECO:0000256" key="3">
    <source>
        <dbReference type="ARBA" id="ARBA00022729"/>
    </source>
</evidence>
<dbReference type="Gene3D" id="3.40.190.10">
    <property type="entry name" value="Periplasmic binding protein-like II"/>
    <property type="match status" value="1"/>
</dbReference>
<keyword evidence="7" id="KW-1185">Reference proteome</keyword>
<evidence type="ECO:0000256" key="1">
    <source>
        <dbReference type="ARBA" id="ARBA00005695"/>
    </source>
</evidence>
<dbReference type="CDD" id="cd00995">
    <property type="entry name" value="PBP2_NikA_DppA_OppA_like"/>
    <property type="match status" value="1"/>
</dbReference>
<gene>
    <name evidence="6" type="ORF">SAMN06296020_10641</name>
</gene>
<dbReference type="Proteomes" id="UP001158066">
    <property type="component" value="Unassembled WGS sequence"/>
</dbReference>
<keyword evidence="4" id="KW-0812">Transmembrane</keyword>
<reference evidence="6" key="1">
    <citation type="submission" date="2017-05" db="EMBL/GenBank/DDBJ databases">
        <authorList>
            <person name="Varghese N."/>
            <person name="Submissions S."/>
        </authorList>
    </citation>
    <scope>NUCLEOTIDE SEQUENCE</scope>
    <source>
        <strain evidence="6">Su22</strain>
    </source>
</reference>
<evidence type="ECO:0000313" key="6">
    <source>
        <dbReference type="EMBL" id="SMP56192.1"/>
    </source>
</evidence>
<name>A0AA45WW82_9CLOT</name>
<keyword evidence="4" id="KW-0472">Membrane</keyword>
<comment type="caution">
    <text evidence="6">The sequence shown here is derived from an EMBL/GenBank/DDBJ whole genome shotgun (WGS) entry which is preliminary data.</text>
</comment>
<dbReference type="InterPro" id="IPR039424">
    <property type="entry name" value="SBP_5"/>
</dbReference>
<organism evidence="6 7">
    <name type="scientific">Anoxynatronum buryatiense</name>
    <dbReference type="NCBI Taxonomy" id="489973"/>
    <lineage>
        <taxon>Bacteria</taxon>
        <taxon>Bacillati</taxon>
        <taxon>Bacillota</taxon>
        <taxon>Clostridia</taxon>
        <taxon>Eubacteriales</taxon>
        <taxon>Clostridiaceae</taxon>
        <taxon>Anoxynatronum</taxon>
    </lineage>
</organism>
<keyword evidence="4" id="KW-1133">Transmembrane helix</keyword>
<dbReference type="PANTHER" id="PTHR30290:SF9">
    <property type="entry name" value="OLIGOPEPTIDE-BINDING PROTEIN APPA"/>
    <property type="match status" value="1"/>
</dbReference>
<evidence type="ECO:0000313" key="7">
    <source>
        <dbReference type="Proteomes" id="UP001158066"/>
    </source>
</evidence>
<dbReference type="EMBL" id="FXUF01000006">
    <property type="protein sequence ID" value="SMP56192.1"/>
    <property type="molecule type" value="Genomic_DNA"/>
</dbReference>
<dbReference type="Pfam" id="PF00496">
    <property type="entry name" value="SBP_bac_5"/>
    <property type="match status" value="1"/>
</dbReference>
<evidence type="ECO:0000256" key="2">
    <source>
        <dbReference type="ARBA" id="ARBA00022448"/>
    </source>
</evidence>
<protein>
    <submittedName>
        <fullName evidence="6">Peptide/nickel transport system substrate-binding protein</fullName>
    </submittedName>
</protein>
<sequence length="599" mass="68644">MVLNIGKSLTIIPLHPLKFPQAVVTMKLVNPSYQRKLRYPLIISLTLAVLVIFAACDLAPASLPGSADRRIPPLTLLTNTESYDPVRYHAAHQIAAWWRELGFEVEVIPMEFNELTYAVRNFDPEEKDWDAFTMSWTGRVERADPDMFIYSIAHSSQAGIMGNNYCEYRNEAYDALAEAQRRVMNPDVRREVVYAAQEKLAKDVPYVTLFYRRVVQAYRQDRWENMTAMAGEGLYHEWLPFHARPIDRQPLDEEPMRLVIASNQEPSSLNPLTASTVWEWKLLRLMYDKLARVNQYFQPKPWAARDIRQVNDITIDVILREGMTFHDGQPVRPEDVVFTYNMMRERGVTYFAAFLDPIKEVVLLPDRTIRFRLKEPYAAFITMTLAQIPILPEHLWSEFLHEYEIAAPATPGASENVPVPLVGSGPLFFETWDHGKQITFRKDPHYFAADDVALDELVYSLYPDTESLMQALLSGEADMTGVNLEPDQLPVAEAFAEIQVIQVPDLGFHYLGFNCSRPPFDDPVMRQAAAMAMDLEHLVSQYLNGMGDVGGAGQPISTGNVFWKNPTVTQYPFDITKAREMLQEAGYTWDEQDRICWKE</sequence>
<proteinExistence type="inferred from homology"/>
<dbReference type="PANTHER" id="PTHR30290">
    <property type="entry name" value="PERIPLASMIC BINDING COMPONENT OF ABC TRANSPORTER"/>
    <property type="match status" value="1"/>
</dbReference>
<feature type="transmembrane region" description="Helical" evidence="4">
    <location>
        <begin position="37"/>
        <end position="55"/>
    </location>
</feature>
<keyword evidence="3" id="KW-0732">Signal</keyword>
<evidence type="ECO:0000259" key="5">
    <source>
        <dbReference type="Pfam" id="PF00496"/>
    </source>
</evidence>
<dbReference type="InterPro" id="IPR000914">
    <property type="entry name" value="SBP_5_dom"/>
</dbReference>
<accession>A0AA45WW82</accession>
<dbReference type="GO" id="GO:1904680">
    <property type="term" value="F:peptide transmembrane transporter activity"/>
    <property type="evidence" value="ECO:0007669"/>
    <property type="project" value="TreeGrafter"/>
</dbReference>
<dbReference type="AlphaFoldDB" id="A0AA45WW82"/>
<dbReference type="GO" id="GO:0015833">
    <property type="term" value="P:peptide transport"/>
    <property type="evidence" value="ECO:0007669"/>
    <property type="project" value="TreeGrafter"/>
</dbReference>